<dbReference type="InterPro" id="IPR017850">
    <property type="entry name" value="Alkaline_phosphatase_core_sf"/>
</dbReference>
<feature type="domain" description="Sulfatase N-terminal" evidence="2">
    <location>
        <begin position="33"/>
        <end position="315"/>
    </location>
</feature>
<dbReference type="GO" id="GO:0004065">
    <property type="term" value="F:arylsulfatase activity"/>
    <property type="evidence" value="ECO:0007669"/>
    <property type="project" value="TreeGrafter"/>
</dbReference>
<dbReference type="AlphaFoldDB" id="A0A8A4TTM7"/>
<dbReference type="Proteomes" id="UP000663929">
    <property type="component" value="Chromosome"/>
</dbReference>
<organism evidence="3 4">
    <name type="scientific">Sulfidibacter corallicola</name>
    <dbReference type="NCBI Taxonomy" id="2818388"/>
    <lineage>
        <taxon>Bacteria</taxon>
        <taxon>Pseudomonadati</taxon>
        <taxon>Acidobacteriota</taxon>
        <taxon>Holophagae</taxon>
        <taxon>Acanthopleuribacterales</taxon>
        <taxon>Acanthopleuribacteraceae</taxon>
        <taxon>Sulfidibacter</taxon>
    </lineage>
</organism>
<name>A0A8A4TTM7_SULCO</name>
<gene>
    <name evidence="3" type="ORF">J3U87_07955</name>
</gene>
<evidence type="ECO:0000259" key="2">
    <source>
        <dbReference type="Pfam" id="PF00884"/>
    </source>
</evidence>
<dbReference type="RefSeq" id="WP_237382500.1">
    <property type="nucleotide sequence ID" value="NZ_CP071793.1"/>
</dbReference>
<dbReference type="EMBL" id="CP071793">
    <property type="protein sequence ID" value="QTD52392.1"/>
    <property type="molecule type" value="Genomic_DNA"/>
</dbReference>
<reference evidence="3" key="1">
    <citation type="submission" date="2021-03" db="EMBL/GenBank/DDBJ databases">
        <title>Acanthopleuribacteraceae sp. M133.</title>
        <authorList>
            <person name="Wang G."/>
        </authorList>
    </citation>
    <scope>NUCLEOTIDE SEQUENCE</scope>
    <source>
        <strain evidence="3">M133</strain>
    </source>
</reference>
<dbReference type="InterPro" id="IPR000917">
    <property type="entry name" value="Sulfatase_N"/>
</dbReference>
<accession>A0A8A4TTM7</accession>
<proteinExistence type="inferred from homology"/>
<dbReference type="Pfam" id="PF00884">
    <property type="entry name" value="Sulfatase"/>
    <property type="match status" value="1"/>
</dbReference>
<comment type="similarity">
    <text evidence="1">Belongs to the sulfatase family.</text>
</comment>
<evidence type="ECO:0000313" key="4">
    <source>
        <dbReference type="Proteomes" id="UP000663929"/>
    </source>
</evidence>
<dbReference type="SUPFAM" id="SSF53649">
    <property type="entry name" value="Alkaline phosphatase-like"/>
    <property type="match status" value="1"/>
</dbReference>
<dbReference type="InterPro" id="IPR050738">
    <property type="entry name" value="Sulfatase"/>
</dbReference>
<dbReference type="CDD" id="cd16148">
    <property type="entry name" value="sulfatase_like"/>
    <property type="match status" value="1"/>
</dbReference>
<protein>
    <submittedName>
        <fullName evidence="3">Sulfatase</fullName>
    </submittedName>
</protein>
<evidence type="ECO:0000313" key="3">
    <source>
        <dbReference type="EMBL" id="QTD52392.1"/>
    </source>
</evidence>
<dbReference type="PANTHER" id="PTHR42693">
    <property type="entry name" value="ARYLSULFATASE FAMILY MEMBER"/>
    <property type="match status" value="1"/>
</dbReference>
<evidence type="ECO:0000256" key="1">
    <source>
        <dbReference type="ARBA" id="ARBA00008779"/>
    </source>
</evidence>
<keyword evidence="4" id="KW-1185">Reference proteome</keyword>
<dbReference type="KEGG" id="scor:J3U87_07955"/>
<dbReference type="Gene3D" id="3.40.720.10">
    <property type="entry name" value="Alkaline Phosphatase, subunit A"/>
    <property type="match status" value="2"/>
</dbReference>
<dbReference type="PANTHER" id="PTHR42693:SF33">
    <property type="entry name" value="ARYLSULFATASE"/>
    <property type="match status" value="1"/>
</dbReference>
<sequence>MQYRVLVYIAFLIWTGFCFAGNPHPAVEQVKTPNILILSVDTLRSDRLSAYGYERPTSPNIDRLLARGLRFERARTVEPLTAPACISMLTALYPHEHGSSRNGVPMLPDLSSLPKLLRAQGYATAAFVSNWTLRTKLTGLGEHFDHYGEVFTRKRWFGMLLSEATAEDISENAATWLNHRDREKPFLLWAHYSEPHAPYRFHRKFAGRLGIPKQEKATQSDRYDTEIAFTDHQIQLLLDRLEEEGVIDDTLIVFLSDHGESLGEHRYWGHGRNLYEPCLRIPMGLIWPGVIEPGTVYRAPAMNLDIPPTLLGLMNMPIPHHYRGFDWSAVIRGNSPPPTTRTTYHQAHRGAVQSLKAAERGRRRGLLEVGILSGGVKESLRVRSQTLRLFDLENDAAELANLAPRKSKPSKALETWALEVERGLNQASENDLHLADEDLEMLRSLGYID</sequence>